<dbReference type="Proteomes" id="UP001168821">
    <property type="component" value="Unassembled WGS sequence"/>
</dbReference>
<dbReference type="GO" id="GO:0030007">
    <property type="term" value="P:intracellular potassium ion homeostasis"/>
    <property type="evidence" value="ECO:0007669"/>
    <property type="project" value="TreeGrafter"/>
</dbReference>
<evidence type="ECO:0000256" key="3">
    <source>
        <dbReference type="ARBA" id="ARBA00022692"/>
    </source>
</evidence>
<dbReference type="PANTHER" id="PTHR11523">
    <property type="entry name" value="SODIUM/POTASSIUM-DEPENDENT ATPASE BETA SUBUNIT"/>
    <property type="match status" value="1"/>
</dbReference>
<comment type="caution">
    <text evidence="7">The sequence shown here is derived from an EMBL/GenBank/DDBJ whole genome shotgun (WGS) entry which is preliminary data.</text>
</comment>
<organism evidence="7 8">
    <name type="scientific">Zophobas morio</name>
    <dbReference type="NCBI Taxonomy" id="2755281"/>
    <lineage>
        <taxon>Eukaryota</taxon>
        <taxon>Metazoa</taxon>
        <taxon>Ecdysozoa</taxon>
        <taxon>Arthropoda</taxon>
        <taxon>Hexapoda</taxon>
        <taxon>Insecta</taxon>
        <taxon>Pterygota</taxon>
        <taxon>Neoptera</taxon>
        <taxon>Endopterygota</taxon>
        <taxon>Coleoptera</taxon>
        <taxon>Polyphaga</taxon>
        <taxon>Cucujiformia</taxon>
        <taxon>Tenebrionidae</taxon>
        <taxon>Zophobas</taxon>
    </lineage>
</organism>
<dbReference type="GO" id="GO:0005890">
    <property type="term" value="C:sodium:potassium-exchanging ATPase complex"/>
    <property type="evidence" value="ECO:0007669"/>
    <property type="project" value="InterPro"/>
</dbReference>
<dbReference type="GO" id="GO:1990573">
    <property type="term" value="P:potassium ion import across plasma membrane"/>
    <property type="evidence" value="ECO:0007669"/>
    <property type="project" value="TreeGrafter"/>
</dbReference>
<dbReference type="GO" id="GO:0001671">
    <property type="term" value="F:ATPase activator activity"/>
    <property type="evidence" value="ECO:0007669"/>
    <property type="project" value="TreeGrafter"/>
</dbReference>
<dbReference type="InterPro" id="IPR038702">
    <property type="entry name" value="Na/K_ATPase_sub_beta_sf"/>
</dbReference>
<accession>A0AA38IPT1</accession>
<reference evidence="7" key="1">
    <citation type="journal article" date="2023" name="G3 (Bethesda)">
        <title>Whole genome assemblies of Zophobas morio and Tenebrio molitor.</title>
        <authorList>
            <person name="Kaur S."/>
            <person name="Stinson S.A."/>
            <person name="diCenzo G.C."/>
        </authorList>
    </citation>
    <scope>NUCLEOTIDE SEQUENCE</scope>
    <source>
        <strain evidence="7">QUZm001</strain>
    </source>
</reference>
<dbReference type="Gene3D" id="2.60.40.1660">
    <property type="entry name" value="Na, k-atpase alpha subunit"/>
    <property type="match status" value="1"/>
</dbReference>
<protein>
    <recommendedName>
        <fullName evidence="9">Sodium/potassium-transporting ATPase subunit beta-2</fullName>
    </recommendedName>
</protein>
<evidence type="ECO:0000313" key="7">
    <source>
        <dbReference type="EMBL" id="KAJ3656984.1"/>
    </source>
</evidence>
<keyword evidence="4" id="KW-0735">Signal-anchor</keyword>
<keyword evidence="8" id="KW-1185">Reference proteome</keyword>
<keyword evidence="3" id="KW-0812">Transmembrane</keyword>
<dbReference type="AlphaFoldDB" id="A0AA38IPT1"/>
<evidence type="ECO:0008006" key="9">
    <source>
        <dbReference type="Google" id="ProtNLM"/>
    </source>
</evidence>
<evidence type="ECO:0000256" key="6">
    <source>
        <dbReference type="ARBA" id="ARBA00023136"/>
    </source>
</evidence>
<gene>
    <name evidence="7" type="ORF">Zmor_016020</name>
</gene>
<evidence type="ECO:0000256" key="5">
    <source>
        <dbReference type="ARBA" id="ARBA00022989"/>
    </source>
</evidence>
<dbReference type="EMBL" id="JALNTZ010000004">
    <property type="protein sequence ID" value="KAJ3656984.1"/>
    <property type="molecule type" value="Genomic_DNA"/>
</dbReference>
<dbReference type="InterPro" id="IPR000402">
    <property type="entry name" value="Na/K_ATPase_sub_beta"/>
</dbReference>
<evidence type="ECO:0000256" key="1">
    <source>
        <dbReference type="ARBA" id="ARBA00004606"/>
    </source>
</evidence>
<dbReference type="GO" id="GO:0006883">
    <property type="term" value="P:intracellular sodium ion homeostasis"/>
    <property type="evidence" value="ECO:0007669"/>
    <property type="project" value="TreeGrafter"/>
</dbReference>
<keyword evidence="5" id="KW-1133">Transmembrane helix</keyword>
<dbReference type="GO" id="GO:0036376">
    <property type="term" value="P:sodium ion export across plasma membrane"/>
    <property type="evidence" value="ECO:0007669"/>
    <property type="project" value="TreeGrafter"/>
</dbReference>
<sequence>MLAVCCQTLDDNKPKRHGADGLIGGNPGSAIHIDFSTTLKKHCFPGLAFRPMPSDSKSTLIWYNTKEPKDVQYWSEELDSFLETYHNQNSFETVQNCNRNKQPDENKFCAFQLTPDFAPCTKEYRYGFDGKERGGPCIFLKLNKIFGWQPEFYTNATAPSDMPKHLRDHIAKEELQERHQIIWVDCMGENPTDVENIGPINYHPQRGFKGKYFPFHNVKGYVSPLVAVHFERPQRGVLINIECKAWARNIIHDRVDRRGSVHFELMVD</sequence>
<name>A0AA38IPT1_9CUCU</name>
<dbReference type="Pfam" id="PF00287">
    <property type="entry name" value="Na_K-ATPase"/>
    <property type="match status" value="1"/>
</dbReference>
<dbReference type="PANTHER" id="PTHR11523:SF28">
    <property type="entry name" value="NA_K-ATPASE BETA SUBUNIT ISOFORM 4-RELATED"/>
    <property type="match status" value="1"/>
</dbReference>
<comment type="subcellular location">
    <subcellularLocation>
        <location evidence="1">Membrane</location>
        <topology evidence="1">Single-pass type II membrane protein</topology>
    </subcellularLocation>
</comment>
<evidence type="ECO:0000256" key="4">
    <source>
        <dbReference type="ARBA" id="ARBA00022968"/>
    </source>
</evidence>
<evidence type="ECO:0000256" key="2">
    <source>
        <dbReference type="ARBA" id="ARBA00005876"/>
    </source>
</evidence>
<evidence type="ECO:0000313" key="8">
    <source>
        <dbReference type="Proteomes" id="UP001168821"/>
    </source>
</evidence>
<comment type="similarity">
    <text evidence="2">Belongs to the X(+)/potassium ATPases subunit beta family.</text>
</comment>
<proteinExistence type="inferred from homology"/>
<keyword evidence="6" id="KW-0472">Membrane</keyword>